<dbReference type="Proteomes" id="UP000249661">
    <property type="component" value="Unassembled WGS sequence"/>
</dbReference>
<proteinExistence type="predicted"/>
<protein>
    <submittedName>
        <fullName evidence="1">Uncharacterized protein</fullName>
    </submittedName>
</protein>
<keyword evidence="2" id="KW-1185">Reference proteome</keyword>
<accession>A0ACD1HF53</accession>
<name>A0ACD1HF53_9EURO</name>
<gene>
    <name evidence="1" type="ORF">BO66DRAFT_419063</name>
</gene>
<evidence type="ECO:0000313" key="1">
    <source>
        <dbReference type="EMBL" id="RAH72139.1"/>
    </source>
</evidence>
<reference evidence="1" key="1">
    <citation type="submission" date="2018-02" db="EMBL/GenBank/DDBJ databases">
        <title>The genomes of Aspergillus section Nigri reveals drivers in fungal speciation.</title>
        <authorList>
            <consortium name="DOE Joint Genome Institute"/>
            <person name="Vesth T.C."/>
            <person name="Nybo J."/>
            <person name="Theobald S."/>
            <person name="Brandl J."/>
            <person name="Frisvad J.C."/>
            <person name="Nielsen K.F."/>
            <person name="Lyhne E.K."/>
            <person name="Kogle M.E."/>
            <person name="Kuo A."/>
            <person name="Riley R."/>
            <person name="Clum A."/>
            <person name="Nolan M."/>
            <person name="Lipzen A."/>
            <person name="Salamov A."/>
            <person name="Henrissat B."/>
            <person name="Wiebenga A."/>
            <person name="De vries R.P."/>
            <person name="Grigoriev I.V."/>
            <person name="Mortensen U.H."/>
            <person name="Andersen M.R."/>
            <person name="Baker S.E."/>
        </authorList>
    </citation>
    <scope>NUCLEOTIDE SEQUENCE</scope>
    <source>
        <strain evidence="1">CBS 121060</strain>
    </source>
</reference>
<organism evidence="1 2">
    <name type="scientific">Aspergillus aculeatinus CBS 121060</name>
    <dbReference type="NCBI Taxonomy" id="1448322"/>
    <lineage>
        <taxon>Eukaryota</taxon>
        <taxon>Fungi</taxon>
        <taxon>Dikarya</taxon>
        <taxon>Ascomycota</taxon>
        <taxon>Pezizomycotina</taxon>
        <taxon>Eurotiomycetes</taxon>
        <taxon>Eurotiomycetidae</taxon>
        <taxon>Eurotiales</taxon>
        <taxon>Aspergillaceae</taxon>
        <taxon>Aspergillus</taxon>
        <taxon>Aspergillus subgen. Circumdati</taxon>
    </lineage>
</organism>
<dbReference type="EMBL" id="KZ824945">
    <property type="protein sequence ID" value="RAH72139.1"/>
    <property type="molecule type" value="Genomic_DNA"/>
</dbReference>
<evidence type="ECO:0000313" key="2">
    <source>
        <dbReference type="Proteomes" id="UP000249661"/>
    </source>
</evidence>
<sequence length="268" mass="30305">MPTMRWTSEPRTFPTSGCKLIDASTKIEEETLPSHIPESCYLVEQGEIMNDRYQVISKISYGGSSTVWLARDLLTHVVLKVYRLEIGVYNRIQSIETDHPGQTDIRKLLDHFCLHGPSGRHASHLIHTDLQMENLLLPAASPARMSKYEENVIKCPLPRKHNCGTIMPDFHRAPEVILGFPSWDYKVDSWGAGMLAWDTISTRPLITNHRKDGHWDDGAHIAELVALLGHPPRESTRQGTYSHLLWDANGNWTDLVPITDRSLEQAAA</sequence>